<organism evidence="1 2">
    <name type="scientific">Algibacter aquimarinus</name>
    <dbReference type="NCBI Taxonomy" id="1136748"/>
    <lineage>
        <taxon>Bacteria</taxon>
        <taxon>Pseudomonadati</taxon>
        <taxon>Bacteroidota</taxon>
        <taxon>Flavobacteriia</taxon>
        <taxon>Flavobacteriales</taxon>
        <taxon>Flavobacteriaceae</taxon>
        <taxon>Algibacter</taxon>
    </lineage>
</organism>
<sequence>MTPQEINKLEQQYFNFLIKLFEEKGTTFTKNLLSQYAIRDKWNNYQGDMSFIQRGLENVIQGILFENVDWEICSTPEGADSVFQTSRAVIHIDAKAYKHDDGDALGNKITVQGNQTSYFTDAPLIYSGFPFKSNLPISYKHKVYGEVPSLTYFLKLTYDLSNELDSFRKFKLFLYCIPNGTHKAHLGIKFFQAGRGFNSRRERTSIRPNFNKLVVDLNDEFKWKRYHELDMI</sequence>
<dbReference type="EMBL" id="BAABJK010000004">
    <property type="protein sequence ID" value="GAA4968041.1"/>
    <property type="molecule type" value="Genomic_DNA"/>
</dbReference>
<dbReference type="Proteomes" id="UP001501692">
    <property type="component" value="Unassembled WGS sequence"/>
</dbReference>
<proteinExistence type="predicted"/>
<reference evidence="2" key="1">
    <citation type="journal article" date="2019" name="Int. J. Syst. Evol. Microbiol.">
        <title>The Global Catalogue of Microorganisms (GCM) 10K type strain sequencing project: providing services to taxonomists for standard genome sequencing and annotation.</title>
        <authorList>
            <consortium name="The Broad Institute Genomics Platform"/>
            <consortium name="The Broad Institute Genome Sequencing Center for Infectious Disease"/>
            <person name="Wu L."/>
            <person name="Ma J."/>
        </authorList>
    </citation>
    <scope>NUCLEOTIDE SEQUENCE [LARGE SCALE GENOMIC DNA]</scope>
    <source>
        <strain evidence="2">JCM 18287</strain>
    </source>
</reference>
<evidence type="ECO:0008006" key="3">
    <source>
        <dbReference type="Google" id="ProtNLM"/>
    </source>
</evidence>
<evidence type="ECO:0000313" key="2">
    <source>
        <dbReference type="Proteomes" id="UP001501692"/>
    </source>
</evidence>
<accession>A0ABP9HD59</accession>
<name>A0ABP9HD59_9FLAO</name>
<evidence type="ECO:0000313" key="1">
    <source>
        <dbReference type="EMBL" id="GAA4968041.1"/>
    </source>
</evidence>
<protein>
    <recommendedName>
        <fullName evidence="3">Restriction endonuclease</fullName>
    </recommendedName>
</protein>
<keyword evidence="2" id="KW-1185">Reference proteome</keyword>
<comment type="caution">
    <text evidence="1">The sequence shown here is derived from an EMBL/GenBank/DDBJ whole genome shotgun (WGS) entry which is preliminary data.</text>
</comment>
<gene>
    <name evidence="1" type="ORF">GCM10023315_16940</name>
</gene>